<dbReference type="Proteomes" id="UP000076154">
    <property type="component" value="Unassembled WGS sequence"/>
</dbReference>
<evidence type="ECO:0000256" key="5">
    <source>
        <dbReference type="ARBA" id="ARBA00023136"/>
    </source>
</evidence>
<dbReference type="PANTHER" id="PTHR14969">
    <property type="entry name" value="SPHINGOSINE-1-PHOSPHATE PHOSPHOHYDROLASE"/>
    <property type="match status" value="1"/>
</dbReference>
<dbReference type="AlphaFoldDB" id="A0A369JSW1"/>
<feature type="transmembrane region" description="Helical" evidence="6">
    <location>
        <begin position="12"/>
        <end position="32"/>
    </location>
</feature>
<dbReference type="Pfam" id="PF01569">
    <property type="entry name" value="PAP2"/>
    <property type="match status" value="1"/>
</dbReference>
<name>A0A369JSW1_HYPMA</name>
<dbReference type="Gene3D" id="1.20.144.10">
    <property type="entry name" value="Phosphatidic acid phosphatase type 2/haloperoxidase"/>
    <property type="match status" value="1"/>
</dbReference>
<feature type="transmembrane region" description="Helical" evidence="6">
    <location>
        <begin position="112"/>
        <end position="132"/>
    </location>
</feature>
<keyword evidence="9" id="KW-1185">Reference proteome</keyword>
<dbReference type="InterPro" id="IPR036938">
    <property type="entry name" value="PAP2/HPO_sf"/>
</dbReference>
<dbReference type="CDD" id="cd03382">
    <property type="entry name" value="PAP2_dolichyldiphosphatase"/>
    <property type="match status" value="1"/>
</dbReference>
<sequence>MSFVDDDSSLFSLALALITLSPILLMASYAALVVQTREYVIIVMWAGQLAGEVLNWILKHAIKEGRPIESIGNGYGFPSSHSQYMAYFASFLICHLYFRHRFASTGFWILDYAWRVTIYFGLIAWSGMVAYSRFYLGYHNANQILWGVGIGIALGVTLYSIAELVPRRRPASILGTTKRSLLNNPISTWLQIRDGWAVWADGGREGEWIRWKAQWDKQEDKRTQ</sequence>
<comment type="subcellular location">
    <subcellularLocation>
        <location evidence="1">Membrane</location>
        <topology evidence="1">Multi-pass membrane protein</topology>
    </subcellularLocation>
</comment>
<dbReference type="UniPathway" id="UPA00378"/>
<dbReference type="STRING" id="39966.A0A369JSW1"/>
<evidence type="ECO:0000313" key="8">
    <source>
        <dbReference type="EMBL" id="RDB23455.1"/>
    </source>
</evidence>
<feature type="domain" description="Phosphatidic acid phosphatase type 2/haloperoxidase" evidence="7">
    <location>
        <begin position="41"/>
        <end position="159"/>
    </location>
</feature>
<gene>
    <name evidence="8" type="primary">DOLPP1</name>
    <name evidence="8" type="ORF">Hypma_008977</name>
</gene>
<evidence type="ECO:0000259" key="7">
    <source>
        <dbReference type="SMART" id="SM00014"/>
    </source>
</evidence>
<dbReference type="GO" id="GO:0016020">
    <property type="term" value="C:membrane"/>
    <property type="evidence" value="ECO:0007669"/>
    <property type="project" value="UniProtKB-SubCell"/>
</dbReference>
<keyword evidence="5 6" id="KW-0472">Membrane</keyword>
<feature type="transmembrane region" description="Helical" evidence="6">
    <location>
        <begin position="144"/>
        <end position="162"/>
    </location>
</feature>
<evidence type="ECO:0000256" key="2">
    <source>
        <dbReference type="ARBA" id="ARBA00022692"/>
    </source>
</evidence>
<dbReference type="InterPro" id="IPR039667">
    <property type="entry name" value="Dolichyldiphosphatase_PAP2"/>
</dbReference>
<dbReference type="EMBL" id="LUEZ02000046">
    <property type="protein sequence ID" value="RDB23455.1"/>
    <property type="molecule type" value="Genomic_DNA"/>
</dbReference>
<comment type="caution">
    <text evidence="8">The sequence shown here is derived from an EMBL/GenBank/DDBJ whole genome shotgun (WGS) entry which is preliminary data.</text>
</comment>
<organism evidence="8 9">
    <name type="scientific">Hypsizygus marmoreus</name>
    <name type="common">White beech mushroom</name>
    <name type="synonym">Agaricus marmoreus</name>
    <dbReference type="NCBI Taxonomy" id="39966"/>
    <lineage>
        <taxon>Eukaryota</taxon>
        <taxon>Fungi</taxon>
        <taxon>Dikarya</taxon>
        <taxon>Basidiomycota</taxon>
        <taxon>Agaricomycotina</taxon>
        <taxon>Agaricomycetes</taxon>
        <taxon>Agaricomycetidae</taxon>
        <taxon>Agaricales</taxon>
        <taxon>Tricholomatineae</taxon>
        <taxon>Lyophyllaceae</taxon>
        <taxon>Hypsizygus</taxon>
    </lineage>
</organism>
<feature type="transmembrane region" description="Helical" evidence="6">
    <location>
        <begin position="84"/>
        <end position="100"/>
    </location>
</feature>
<reference evidence="8" key="1">
    <citation type="submission" date="2018-04" db="EMBL/GenBank/DDBJ databases">
        <title>Whole genome sequencing of Hypsizygus marmoreus.</title>
        <authorList>
            <person name="Choi I.-G."/>
            <person name="Min B."/>
            <person name="Kim J.-G."/>
            <person name="Kim S."/>
            <person name="Oh Y.-L."/>
            <person name="Kong W.-S."/>
            <person name="Park H."/>
            <person name="Jeong J."/>
            <person name="Song E.-S."/>
        </authorList>
    </citation>
    <scope>NUCLEOTIDE SEQUENCE [LARGE SCALE GENOMIC DNA]</scope>
    <source>
        <strain evidence="8">51987-8</strain>
    </source>
</reference>
<proteinExistence type="predicted"/>
<dbReference type="GO" id="GO:0042392">
    <property type="term" value="F:sphingosine-1-phosphate phosphatase activity"/>
    <property type="evidence" value="ECO:0007669"/>
    <property type="project" value="TreeGrafter"/>
</dbReference>
<dbReference type="PANTHER" id="PTHR14969:SF59">
    <property type="entry name" value="DOLICHYLDIPHOSPHATASE"/>
    <property type="match status" value="1"/>
</dbReference>
<dbReference type="InterPro" id="IPR000326">
    <property type="entry name" value="PAP2/HPO"/>
</dbReference>
<evidence type="ECO:0000256" key="3">
    <source>
        <dbReference type="ARBA" id="ARBA00022801"/>
    </source>
</evidence>
<protein>
    <submittedName>
        <fullName evidence="8">Dolichyldiphosphatase 1</fullName>
    </submittedName>
</protein>
<evidence type="ECO:0000256" key="4">
    <source>
        <dbReference type="ARBA" id="ARBA00022989"/>
    </source>
</evidence>
<feature type="transmembrane region" description="Helical" evidence="6">
    <location>
        <begin position="39"/>
        <end position="58"/>
    </location>
</feature>
<dbReference type="OrthoDB" id="302705at2759"/>
<keyword evidence="2 6" id="KW-0812">Transmembrane</keyword>
<evidence type="ECO:0000256" key="1">
    <source>
        <dbReference type="ARBA" id="ARBA00004141"/>
    </source>
</evidence>
<dbReference type="InParanoid" id="A0A369JSW1"/>
<dbReference type="SUPFAM" id="SSF48317">
    <property type="entry name" value="Acid phosphatase/Vanadium-dependent haloperoxidase"/>
    <property type="match status" value="1"/>
</dbReference>
<evidence type="ECO:0000256" key="6">
    <source>
        <dbReference type="SAM" id="Phobius"/>
    </source>
</evidence>
<dbReference type="SMART" id="SM00014">
    <property type="entry name" value="acidPPc"/>
    <property type="match status" value="1"/>
</dbReference>
<evidence type="ECO:0000313" key="9">
    <source>
        <dbReference type="Proteomes" id="UP000076154"/>
    </source>
</evidence>
<keyword evidence="3" id="KW-0378">Hydrolase</keyword>
<accession>A0A369JSW1</accession>
<keyword evidence="4 6" id="KW-1133">Transmembrane helix</keyword>